<dbReference type="PANTHER" id="PTHR31460:SF3">
    <property type="entry name" value="MESOCENTIN"/>
    <property type="match status" value="1"/>
</dbReference>
<comment type="caution">
    <text evidence="2">The sequence shown here is derived from an EMBL/GenBank/DDBJ whole genome shotgun (WGS) entry which is preliminary data.</text>
</comment>
<dbReference type="RefSeq" id="WP_189565872.1">
    <property type="nucleotide sequence ID" value="NZ_BMXF01000003.1"/>
</dbReference>
<evidence type="ECO:0000256" key="1">
    <source>
        <dbReference type="SAM" id="SignalP"/>
    </source>
</evidence>
<dbReference type="InterPro" id="IPR053224">
    <property type="entry name" value="Sensory_adhesion_molecule"/>
</dbReference>
<dbReference type="PANTHER" id="PTHR31460">
    <property type="match status" value="1"/>
</dbReference>
<feature type="signal peptide" evidence="1">
    <location>
        <begin position="1"/>
        <end position="20"/>
    </location>
</feature>
<dbReference type="Proteomes" id="UP000598271">
    <property type="component" value="Unassembled WGS sequence"/>
</dbReference>
<dbReference type="PROSITE" id="PS51257">
    <property type="entry name" value="PROKAR_LIPOPROTEIN"/>
    <property type="match status" value="1"/>
</dbReference>
<evidence type="ECO:0000313" key="2">
    <source>
        <dbReference type="EMBL" id="GHB78345.1"/>
    </source>
</evidence>
<dbReference type="SUPFAM" id="SSF63829">
    <property type="entry name" value="Calcium-dependent phosphotriesterase"/>
    <property type="match status" value="1"/>
</dbReference>
<feature type="chain" id="PRO_5035257833" description="Gluconolaconase" evidence="1">
    <location>
        <begin position="21"/>
        <end position="325"/>
    </location>
</feature>
<proteinExistence type="predicted"/>
<protein>
    <recommendedName>
        <fullName evidence="4">Gluconolaconase</fullName>
    </recommendedName>
</protein>
<dbReference type="Gene3D" id="2.120.10.30">
    <property type="entry name" value="TolB, C-terminal domain"/>
    <property type="match status" value="1"/>
</dbReference>
<dbReference type="InterPro" id="IPR011042">
    <property type="entry name" value="6-blade_b-propeller_TolB-like"/>
</dbReference>
<keyword evidence="1" id="KW-0732">Signal</keyword>
<organism evidence="2 3">
    <name type="scientific">Persicitalea jodogahamensis</name>
    <dbReference type="NCBI Taxonomy" id="402147"/>
    <lineage>
        <taxon>Bacteria</taxon>
        <taxon>Pseudomonadati</taxon>
        <taxon>Bacteroidota</taxon>
        <taxon>Cytophagia</taxon>
        <taxon>Cytophagales</taxon>
        <taxon>Spirosomataceae</taxon>
        <taxon>Persicitalea</taxon>
    </lineage>
</organism>
<keyword evidence="3" id="KW-1185">Reference proteome</keyword>
<name>A0A8J3D5L6_9BACT</name>
<evidence type="ECO:0000313" key="3">
    <source>
        <dbReference type="Proteomes" id="UP000598271"/>
    </source>
</evidence>
<sequence length="325" mass="34599">MKTKLLSGLFLGAILLTFTACEDHRLSPDANFPERIEFFAERQYPEGIAYSQKLDRFVLTSLTQGKIGTVSTDGKYEDLVSDPALISGVGVKVADNRIFVANSDNGVSSKSSPATAAQTAELLVFNIDSRSLERRVNLDDLLPGARHFANDLALGPDGTVYITDSFSPVIYKVTADGSASILVRDDVLFSSPMFGLNGIVYHPNGYLIVANTGTGKLLKVDLTNGNAISEVMGIGSLPGDGLTLVGTSDLYVVTGGNKVALVRSADNFVNARVADSQTDGYAQATTSTYVNGQIFTLNARIGEIGAAMGDPSKLTSNTYSIQRYK</sequence>
<evidence type="ECO:0008006" key="4">
    <source>
        <dbReference type="Google" id="ProtNLM"/>
    </source>
</evidence>
<reference evidence="2 3" key="1">
    <citation type="journal article" date="2014" name="Int. J. Syst. Evol. Microbiol.">
        <title>Complete genome sequence of Corynebacterium casei LMG S-19264T (=DSM 44701T), isolated from a smear-ripened cheese.</title>
        <authorList>
            <consortium name="US DOE Joint Genome Institute (JGI-PGF)"/>
            <person name="Walter F."/>
            <person name="Albersmeier A."/>
            <person name="Kalinowski J."/>
            <person name="Ruckert C."/>
        </authorList>
    </citation>
    <scope>NUCLEOTIDE SEQUENCE [LARGE SCALE GENOMIC DNA]</scope>
    <source>
        <strain evidence="2 3">KCTC 12866</strain>
    </source>
</reference>
<gene>
    <name evidence="2" type="ORF">GCM10007390_35770</name>
</gene>
<dbReference type="AlphaFoldDB" id="A0A8J3D5L6"/>
<accession>A0A8J3D5L6</accession>
<dbReference type="EMBL" id="BMXF01000003">
    <property type="protein sequence ID" value="GHB78345.1"/>
    <property type="molecule type" value="Genomic_DNA"/>
</dbReference>